<comment type="caution">
    <text evidence="1">The sequence shown here is derived from an EMBL/GenBank/DDBJ whole genome shotgun (WGS) entry which is preliminary data.</text>
</comment>
<evidence type="ECO:0000313" key="1">
    <source>
        <dbReference type="EMBL" id="KAF6198741.1"/>
    </source>
</evidence>
<dbReference type="PROSITE" id="PS51269">
    <property type="entry name" value="COMM"/>
    <property type="match status" value="1"/>
</dbReference>
<accession>A0A6A4J9W4</accession>
<dbReference type="AlphaFoldDB" id="A0A6A4J9W4"/>
<proteinExistence type="predicted"/>
<gene>
    <name evidence="1" type="ORF">GE061_006763</name>
</gene>
<name>A0A6A4J9W4_APOLU</name>
<reference evidence="1" key="1">
    <citation type="journal article" date="2021" name="Mol. Ecol. Resour.">
        <title>Apolygus lucorum genome provides insights into omnivorousness and mesophyll feeding.</title>
        <authorList>
            <person name="Liu Y."/>
            <person name="Liu H."/>
            <person name="Wang H."/>
            <person name="Huang T."/>
            <person name="Liu B."/>
            <person name="Yang B."/>
            <person name="Yin L."/>
            <person name="Li B."/>
            <person name="Zhang Y."/>
            <person name="Zhang S."/>
            <person name="Jiang F."/>
            <person name="Zhang X."/>
            <person name="Ren Y."/>
            <person name="Wang B."/>
            <person name="Wang S."/>
            <person name="Lu Y."/>
            <person name="Wu K."/>
            <person name="Fan W."/>
            <person name="Wang G."/>
        </authorList>
    </citation>
    <scope>NUCLEOTIDE SEQUENCE</scope>
    <source>
        <strain evidence="1">12Hb</strain>
    </source>
</reference>
<protein>
    <submittedName>
        <fullName evidence="1">Uncharacterized protein</fullName>
    </submittedName>
</protein>
<dbReference type="InterPro" id="IPR017920">
    <property type="entry name" value="COMM"/>
</dbReference>
<sequence>MDEQKLVDYDWNFEFVMGSSAVSTVDQPLLHLRLDLGGGRVSSAAAAPSAIQTSVVPLDVELDRSQLKNLISQLETVLSA</sequence>
<dbReference type="OrthoDB" id="64318at2759"/>
<dbReference type="Pfam" id="PF07258">
    <property type="entry name" value="COMM_domain"/>
    <property type="match status" value="1"/>
</dbReference>
<evidence type="ECO:0000313" key="2">
    <source>
        <dbReference type="Proteomes" id="UP000466442"/>
    </source>
</evidence>
<dbReference type="Proteomes" id="UP000466442">
    <property type="component" value="Unassembled WGS sequence"/>
</dbReference>
<organism evidence="1 2">
    <name type="scientific">Apolygus lucorum</name>
    <name type="common">Small green plant bug</name>
    <name type="synonym">Lygocoris lucorum</name>
    <dbReference type="NCBI Taxonomy" id="248454"/>
    <lineage>
        <taxon>Eukaryota</taxon>
        <taxon>Metazoa</taxon>
        <taxon>Ecdysozoa</taxon>
        <taxon>Arthropoda</taxon>
        <taxon>Hexapoda</taxon>
        <taxon>Insecta</taxon>
        <taxon>Pterygota</taxon>
        <taxon>Neoptera</taxon>
        <taxon>Paraneoptera</taxon>
        <taxon>Hemiptera</taxon>
        <taxon>Heteroptera</taxon>
        <taxon>Panheteroptera</taxon>
        <taxon>Cimicomorpha</taxon>
        <taxon>Miridae</taxon>
        <taxon>Mirini</taxon>
        <taxon>Apolygus</taxon>
    </lineage>
</organism>
<dbReference type="EMBL" id="WIXP02000015">
    <property type="protein sequence ID" value="KAF6198741.1"/>
    <property type="molecule type" value="Genomic_DNA"/>
</dbReference>
<keyword evidence="2" id="KW-1185">Reference proteome</keyword>